<accession>A0ABQ9STZ1</accession>
<feature type="compositionally biased region" description="Basic and acidic residues" evidence="1">
    <location>
        <begin position="174"/>
        <end position="185"/>
    </location>
</feature>
<proteinExistence type="predicted"/>
<feature type="compositionally biased region" description="Polar residues" evidence="1">
    <location>
        <begin position="39"/>
        <end position="68"/>
    </location>
</feature>
<dbReference type="GeneID" id="85371803"/>
<protein>
    <submittedName>
        <fullName evidence="2">Uncharacterized protein</fullName>
    </submittedName>
</protein>
<feature type="compositionally biased region" description="Polar residues" evidence="1">
    <location>
        <begin position="164"/>
        <end position="173"/>
    </location>
</feature>
<dbReference type="RefSeq" id="XP_060352110.1">
    <property type="nucleotide sequence ID" value="XM_060487904.1"/>
</dbReference>
<name>A0ABQ9STZ1_9PEZI</name>
<sequence>MDHGRTRRTLAKASQPLSEKDSALVGILKSRFRDATAQWQAAETPTRTASTGAPQTASRQWTPHTMTASHRAPKGKGIWLFRTMPTWDVLARTRSRARFEQCMEYDWLFPLPPFLSDSWAFFQNCGMGWLYLLPRSHTLARGTEGGRLCNLTNGCGRCGRQPLGGSNQVSESSRASDDRQEKDFSNEPGTSPVEWQSLVRTLLAFSPPKADIRKGQKQSEQTKPFPTVRDSHQNGR</sequence>
<evidence type="ECO:0000256" key="1">
    <source>
        <dbReference type="SAM" id="MobiDB-lite"/>
    </source>
</evidence>
<comment type="caution">
    <text evidence="2">The sequence shown here is derived from an EMBL/GenBank/DDBJ whole genome shotgun (WGS) entry which is preliminary data.</text>
</comment>
<feature type="region of interest" description="Disordered" evidence="1">
    <location>
        <begin position="39"/>
        <end position="71"/>
    </location>
</feature>
<feature type="region of interest" description="Disordered" evidence="1">
    <location>
        <begin position="207"/>
        <end position="236"/>
    </location>
</feature>
<organism evidence="2 3">
    <name type="scientific">Colletotrichum paranaense</name>
    <dbReference type="NCBI Taxonomy" id="1914294"/>
    <lineage>
        <taxon>Eukaryota</taxon>
        <taxon>Fungi</taxon>
        <taxon>Dikarya</taxon>
        <taxon>Ascomycota</taxon>
        <taxon>Pezizomycotina</taxon>
        <taxon>Sordariomycetes</taxon>
        <taxon>Hypocreomycetidae</taxon>
        <taxon>Glomerellales</taxon>
        <taxon>Glomerellaceae</taxon>
        <taxon>Colletotrichum</taxon>
        <taxon>Colletotrichum acutatum species complex</taxon>
    </lineage>
</organism>
<keyword evidence="3" id="KW-1185">Reference proteome</keyword>
<reference evidence="2 3" key="1">
    <citation type="submission" date="2016-10" db="EMBL/GenBank/DDBJ databases">
        <title>The genome sequence of Colletotrichum fioriniae PJ7.</title>
        <authorList>
            <person name="Baroncelli R."/>
        </authorList>
    </citation>
    <scope>NUCLEOTIDE SEQUENCE [LARGE SCALE GENOMIC DNA]</scope>
    <source>
        <strain evidence="2 3">IMI 384185</strain>
    </source>
</reference>
<dbReference type="EMBL" id="MOPA01000003">
    <property type="protein sequence ID" value="KAK1542984.1"/>
    <property type="molecule type" value="Genomic_DNA"/>
</dbReference>
<evidence type="ECO:0000313" key="3">
    <source>
        <dbReference type="Proteomes" id="UP001241169"/>
    </source>
</evidence>
<evidence type="ECO:0000313" key="2">
    <source>
        <dbReference type="EMBL" id="KAK1542984.1"/>
    </source>
</evidence>
<dbReference type="Proteomes" id="UP001241169">
    <property type="component" value="Unassembled WGS sequence"/>
</dbReference>
<feature type="region of interest" description="Disordered" evidence="1">
    <location>
        <begin position="160"/>
        <end position="195"/>
    </location>
</feature>
<gene>
    <name evidence="2" type="ORF">CPAR01_03617</name>
</gene>